<dbReference type="GO" id="GO:0003677">
    <property type="term" value="F:DNA binding"/>
    <property type="evidence" value="ECO:0007669"/>
    <property type="project" value="InterPro"/>
</dbReference>
<keyword evidence="3 7" id="KW-0067">ATP-binding</keyword>
<accession>A0A0J1FRT9</accession>
<dbReference type="InterPro" id="IPR032524">
    <property type="entry name" value="ABC_tran_C"/>
</dbReference>
<dbReference type="FunFam" id="3.40.50.300:FF:000309">
    <property type="entry name" value="ABC transporter ATP-binding protein"/>
    <property type="match status" value="1"/>
</dbReference>
<dbReference type="InterPro" id="IPR027417">
    <property type="entry name" value="P-loop_NTPase"/>
</dbReference>
<evidence type="ECO:0000313" key="8">
    <source>
        <dbReference type="Proteomes" id="UP000036356"/>
    </source>
</evidence>
<keyword evidence="4" id="KW-0175">Coiled coil</keyword>
<dbReference type="SUPFAM" id="SSF52540">
    <property type="entry name" value="P-loop containing nucleoside triphosphate hydrolases"/>
    <property type="match status" value="2"/>
</dbReference>
<feature type="coiled-coil region" evidence="4">
    <location>
        <begin position="249"/>
        <end position="276"/>
    </location>
</feature>
<dbReference type="AlphaFoldDB" id="A0A0J1FRT9"/>
<dbReference type="CDD" id="cd03221">
    <property type="entry name" value="ABCF_EF-3"/>
    <property type="match status" value="2"/>
</dbReference>
<evidence type="ECO:0000256" key="5">
    <source>
        <dbReference type="SAM" id="MobiDB-lite"/>
    </source>
</evidence>
<dbReference type="SMART" id="SM00382">
    <property type="entry name" value="AAA"/>
    <property type="match status" value="2"/>
</dbReference>
<dbReference type="InterPro" id="IPR003593">
    <property type="entry name" value="AAA+_ATPase"/>
</dbReference>
<proteinExistence type="predicted"/>
<evidence type="ECO:0000313" key="7">
    <source>
        <dbReference type="EMBL" id="KLU66200.1"/>
    </source>
</evidence>
<dbReference type="Pfam" id="PF16326">
    <property type="entry name" value="ABC_tran_CTD"/>
    <property type="match status" value="1"/>
</dbReference>
<dbReference type="InterPro" id="IPR017871">
    <property type="entry name" value="ABC_transporter-like_CS"/>
</dbReference>
<dbReference type="InterPro" id="IPR003439">
    <property type="entry name" value="ABC_transporter-like_ATP-bd"/>
</dbReference>
<feature type="region of interest" description="Disordered" evidence="5">
    <location>
        <begin position="522"/>
        <end position="554"/>
    </location>
</feature>
<dbReference type="Proteomes" id="UP000036356">
    <property type="component" value="Unassembled WGS sequence"/>
</dbReference>
<dbReference type="PANTHER" id="PTHR42855">
    <property type="entry name" value="ABC TRANSPORTER ATP-BINDING SUBUNIT"/>
    <property type="match status" value="1"/>
</dbReference>
<comment type="caution">
    <text evidence="7">The sequence shown here is derived from an EMBL/GenBank/DDBJ whole genome shotgun (WGS) entry which is preliminary data.</text>
</comment>
<gene>
    <name evidence="7" type="primary">yheS_1</name>
    <name evidence="7" type="ORF">DEAC_c15990</name>
</gene>
<evidence type="ECO:0000256" key="2">
    <source>
        <dbReference type="ARBA" id="ARBA00022741"/>
    </source>
</evidence>
<dbReference type="Gene3D" id="3.40.50.300">
    <property type="entry name" value="P-loop containing nucleotide triphosphate hydrolases"/>
    <property type="match status" value="2"/>
</dbReference>
<dbReference type="EMBL" id="LDZY01000005">
    <property type="protein sequence ID" value="KLU66200.1"/>
    <property type="molecule type" value="Genomic_DNA"/>
</dbReference>
<dbReference type="PROSITE" id="PS00211">
    <property type="entry name" value="ABC_TRANSPORTER_1"/>
    <property type="match status" value="2"/>
</dbReference>
<sequence length="613" mass="69286">MSILFCRDCGVDVSGDPLFRQVSFALENGEKAALVGPNGAGKTTLIRACLGEVRLESGESQIFGTYGYLPQMPIIEEEGNVFQCMLQERADLLAMQQQLRDLEQKMAHTPSDKIMEQYAMLTERFERQGGYALEALIRRILAGLGLEGEANTLVQSLSGGQKTRLALSKLLLRSPELLILDEPTNHLDVAALEWLEGYLRDYPGALLIVSHDRYFLDRTVSKVLCLENGKLKGYSGNYSEFELQRAIESKTISREAERLEKKIAKLEEYVRRNKAGVNSKQARGRESQLNKLKPISVERSDHKLSISLGNADRSGDRVLLLEDVMISFENRTLFQHVLLDLRRGDKVALLGKNGVGKTSLLKGILRQIPYQGTIRLGANVKVAYYSQEHENLGNAGTVMDEIRTVSNLKDPEIRNLLARYGFRNDDVFKFTAVLSGGEKSRLALCKLFLEQGNLLLLDEPTNHLDMDTRGLLEEALQEYEGTVLVVSHDRYFLDKVVQKIAELTPQGLRIFEGDYTNYRESKQEEDSFVAPKEKSLKSGSQEQQENRNLAREKKRLKHLEKEIEELEETLGRLEGELASAGNNYELAMSLHEEYERVKKHRDSVLEEWIAGSD</sequence>
<dbReference type="FunFam" id="3.40.50.300:FF:000011">
    <property type="entry name" value="Putative ABC transporter ATP-binding component"/>
    <property type="match status" value="1"/>
</dbReference>
<dbReference type="InterPro" id="IPR032781">
    <property type="entry name" value="ABC_tran_Xtn"/>
</dbReference>
<dbReference type="RefSeq" id="WP_047809498.1">
    <property type="nucleotide sequence ID" value="NZ_LDZY01000005.1"/>
</dbReference>
<protein>
    <submittedName>
        <fullName evidence="7">Putative ABC transporter ATP-binding protein YheS</fullName>
    </submittedName>
</protein>
<dbReference type="Pfam" id="PF12848">
    <property type="entry name" value="ABC_tran_Xtn"/>
    <property type="match status" value="1"/>
</dbReference>
<name>A0A0J1FRT9_9FIRM</name>
<dbReference type="Pfam" id="PF00005">
    <property type="entry name" value="ABC_tran"/>
    <property type="match status" value="2"/>
</dbReference>
<feature type="compositionally biased region" description="Basic and acidic residues" evidence="5">
    <location>
        <begin position="522"/>
        <end position="536"/>
    </location>
</feature>
<dbReference type="GO" id="GO:0005524">
    <property type="term" value="F:ATP binding"/>
    <property type="evidence" value="ECO:0007669"/>
    <property type="project" value="UniProtKB-KW"/>
</dbReference>
<dbReference type="PANTHER" id="PTHR42855:SF2">
    <property type="entry name" value="DRUG RESISTANCE ABC TRANSPORTER,ATP-BINDING PROTEIN"/>
    <property type="match status" value="1"/>
</dbReference>
<reference evidence="7 8" key="1">
    <citation type="submission" date="2015-06" db="EMBL/GenBank/DDBJ databases">
        <title>Draft genome of the moderately acidophilic sulfate reducer Candidatus Desulfosporosinus acididurans strain M1.</title>
        <authorList>
            <person name="Poehlein A."/>
            <person name="Petzsch P."/>
            <person name="Johnson B.D."/>
            <person name="Schloemann M."/>
            <person name="Daniel R."/>
            <person name="Muehling M."/>
        </authorList>
    </citation>
    <scope>NUCLEOTIDE SEQUENCE [LARGE SCALE GENOMIC DNA]</scope>
    <source>
        <strain evidence="7 8">M1</strain>
    </source>
</reference>
<dbReference type="PROSITE" id="PS50893">
    <property type="entry name" value="ABC_TRANSPORTER_2"/>
    <property type="match status" value="2"/>
</dbReference>
<keyword evidence="8" id="KW-1185">Reference proteome</keyword>
<dbReference type="InterPro" id="IPR051309">
    <property type="entry name" value="ABCF_ATPase"/>
</dbReference>
<dbReference type="PATRIC" id="fig|476652.3.peg.1653"/>
<dbReference type="GO" id="GO:0016887">
    <property type="term" value="F:ATP hydrolysis activity"/>
    <property type="evidence" value="ECO:0007669"/>
    <property type="project" value="InterPro"/>
</dbReference>
<feature type="domain" description="ABC transporter" evidence="6">
    <location>
        <begin position="319"/>
        <end position="531"/>
    </location>
</feature>
<evidence type="ECO:0000259" key="6">
    <source>
        <dbReference type="PROSITE" id="PS50893"/>
    </source>
</evidence>
<evidence type="ECO:0000256" key="4">
    <source>
        <dbReference type="SAM" id="Coils"/>
    </source>
</evidence>
<evidence type="ECO:0000256" key="1">
    <source>
        <dbReference type="ARBA" id="ARBA00022737"/>
    </source>
</evidence>
<keyword evidence="1" id="KW-0677">Repeat</keyword>
<keyword evidence="2" id="KW-0547">Nucleotide-binding</keyword>
<organism evidence="7 8">
    <name type="scientific">Desulfosporosinus acididurans</name>
    <dbReference type="NCBI Taxonomy" id="476652"/>
    <lineage>
        <taxon>Bacteria</taxon>
        <taxon>Bacillati</taxon>
        <taxon>Bacillota</taxon>
        <taxon>Clostridia</taxon>
        <taxon>Eubacteriales</taxon>
        <taxon>Desulfitobacteriaceae</taxon>
        <taxon>Desulfosporosinus</taxon>
    </lineage>
</organism>
<evidence type="ECO:0000256" key="3">
    <source>
        <dbReference type="ARBA" id="ARBA00022840"/>
    </source>
</evidence>
<dbReference type="STRING" id="476652.DEAC_c15990"/>
<feature type="domain" description="ABC transporter" evidence="6">
    <location>
        <begin position="4"/>
        <end position="253"/>
    </location>
</feature>